<feature type="chain" id="PRO_5046552209" evidence="1">
    <location>
        <begin position="19"/>
        <end position="343"/>
    </location>
</feature>
<keyword evidence="1" id="KW-0732">Signal</keyword>
<evidence type="ECO:0000256" key="1">
    <source>
        <dbReference type="SAM" id="SignalP"/>
    </source>
</evidence>
<sequence>MKYIITLLFFAISHPVFAQYTFFEENMGGTSVGASILSANSYTGYLNYGAVAYAASSGSSTASIRSNSSSSSGYSTASGGNFLFLSGNNSSFFTIQNISILGATNVRVAFGVSKTSTASDGSTLTVQVSVDGSGAISFSPSLPTGAGTTQWYYIVSSVSIPSGSSLSISFYNTSGPENSVSYRIDDIAVLSDTPMPVVFGDIAALLDGENLYASWTTLQEINNDYFEVQLSDDGKHFSTIATLKSKDGNSDRPQHYEVMAPLKQWKGLMVLPVLLLSLCWGSRRSALAKMLTVILMGGLLGATACSKDSSAIDSVMDGKLFLRIKQVDVDGKYEYSKTIQVIR</sequence>
<dbReference type="Proteomes" id="UP001357452">
    <property type="component" value="Unassembled WGS sequence"/>
</dbReference>
<reference evidence="2 3" key="1">
    <citation type="submission" date="2024-01" db="EMBL/GenBank/DDBJ databases">
        <title>Niabella digestum sp. nov., isolated from waste digestion system.</title>
        <authorList>
            <person name="Zhang L."/>
        </authorList>
    </citation>
    <scope>NUCLEOTIDE SEQUENCE [LARGE SCALE GENOMIC DNA]</scope>
    <source>
        <strain evidence="2 3">A18</strain>
    </source>
</reference>
<organism evidence="2 3">
    <name type="scientific">Niabella digestorum</name>
    <dbReference type="NCBI Taxonomy" id="3117701"/>
    <lineage>
        <taxon>Bacteria</taxon>
        <taxon>Pseudomonadati</taxon>
        <taxon>Bacteroidota</taxon>
        <taxon>Chitinophagia</taxon>
        <taxon>Chitinophagales</taxon>
        <taxon>Chitinophagaceae</taxon>
        <taxon>Niabella</taxon>
    </lineage>
</organism>
<proteinExistence type="predicted"/>
<keyword evidence="3" id="KW-1185">Reference proteome</keyword>
<feature type="signal peptide" evidence="1">
    <location>
        <begin position="1"/>
        <end position="18"/>
    </location>
</feature>
<name>A0ABU7RDC6_9BACT</name>
<dbReference type="RefSeq" id="WP_330973405.1">
    <property type="nucleotide sequence ID" value="NZ_JAZGLY010000001.1"/>
</dbReference>
<dbReference type="Gene3D" id="2.60.120.260">
    <property type="entry name" value="Galactose-binding domain-like"/>
    <property type="match status" value="1"/>
</dbReference>
<accession>A0ABU7RDC6</accession>
<evidence type="ECO:0000313" key="3">
    <source>
        <dbReference type="Proteomes" id="UP001357452"/>
    </source>
</evidence>
<evidence type="ECO:0000313" key="2">
    <source>
        <dbReference type="EMBL" id="MEE6186000.1"/>
    </source>
</evidence>
<gene>
    <name evidence="2" type="ORF">V2H41_01815</name>
</gene>
<protein>
    <submittedName>
        <fullName evidence="2">Uncharacterized protein</fullName>
    </submittedName>
</protein>
<dbReference type="EMBL" id="JAZGLY010000001">
    <property type="protein sequence ID" value="MEE6186000.1"/>
    <property type="molecule type" value="Genomic_DNA"/>
</dbReference>
<comment type="caution">
    <text evidence="2">The sequence shown here is derived from an EMBL/GenBank/DDBJ whole genome shotgun (WGS) entry which is preliminary data.</text>
</comment>